<accession>A0A9D2M8T7</accession>
<protein>
    <submittedName>
        <fullName evidence="2">Chitobiase/beta-hexosaminidase C-terminal domain-containing protein</fullName>
    </submittedName>
</protein>
<evidence type="ECO:0000313" key="3">
    <source>
        <dbReference type="Proteomes" id="UP000886803"/>
    </source>
</evidence>
<reference evidence="2" key="2">
    <citation type="submission" date="2021-04" db="EMBL/GenBank/DDBJ databases">
        <authorList>
            <person name="Gilroy R."/>
        </authorList>
    </citation>
    <scope>NUCLEOTIDE SEQUENCE</scope>
    <source>
        <strain evidence="2">ChiBcec8-13705</strain>
    </source>
</reference>
<reference evidence="2" key="1">
    <citation type="journal article" date="2021" name="PeerJ">
        <title>Extensive microbial diversity within the chicken gut microbiome revealed by metagenomics and culture.</title>
        <authorList>
            <person name="Gilroy R."/>
            <person name="Ravi A."/>
            <person name="Getino M."/>
            <person name="Pursley I."/>
            <person name="Horton D.L."/>
            <person name="Alikhan N.F."/>
            <person name="Baker D."/>
            <person name="Gharbi K."/>
            <person name="Hall N."/>
            <person name="Watson M."/>
            <person name="Adriaenssens E.M."/>
            <person name="Foster-Nyarko E."/>
            <person name="Jarju S."/>
            <person name="Secka A."/>
            <person name="Antonio M."/>
            <person name="Oren A."/>
            <person name="Chaudhuri R.R."/>
            <person name="La Ragione R."/>
            <person name="Hildebrand F."/>
            <person name="Pallen M.J."/>
        </authorList>
    </citation>
    <scope>NUCLEOTIDE SEQUENCE</scope>
    <source>
        <strain evidence="2">ChiBcec8-13705</strain>
    </source>
</reference>
<dbReference type="InterPro" id="IPR059177">
    <property type="entry name" value="GH29D-like_dom"/>
</dbReference>
<dbReference type="AlphaFoldDB" id="A0A9D2M8T7"/>
<dbReference type="Proteomes" id="UP000886803">
    <property type="component" value="Unassembled WGS sequence"/>
</dbReference>
<evidence type="ECO:0000313" key="2">
    <source>
        <dbReference type="EMBL" id="HJB42939.1"/>
    </source>
</evidence>
<dbReference type="Gene3D" id="3.20.20.510">
    <property type="entry name" value="Uncharacterised protein PF12979, DUF3863"/>
    <property type="match status" value="1"/>
</dbReference>
<organism evidence="2 3">
    <name type="scientific">Candidatus Gemmiger avicola</name>
    <dbReference type="NCBI Taxonomy" id="2838605"/>
    <lineage>
        <taxon>Bacteria</taxon>
        <taxon>Bacillati</taxon>
        <taxon>Bacillota</taxon>
        <taxon>Clostridia</taxon>
        <taxon>Eubacteriales</taxon>
        <taxon>Gemmiger</taxon>
    </lineage>
</organism>
<proteinExistence type="predicted"/>
<gene>
    <name evidence="2" type="ORF">H9945_10635</name>
</gene>
<comment type="caution">
    <text evidence="2">The sequence shown here is derived from an EMBL/GenBank/DDBJ whole genome shotgun (WGS) entry which is preliminary data.</text>
</comment>
<feature type="domain" description="GH29D-like beta-sandwich" evidence="1">
    <location>
        <begin position="603"/>
        <end position="655"/>
    </location>
</feature>
<dbReference type="EMBL" id="DWYG01000179">
    <property type="protein sequence ID" value="HJB42939.1"/>
    <property type="molecule type" value="Genomic_DNA"/>
</dbReference>
<dbReference type="Pfam" id="PF13290">
    <property type="entry name" value="CHB_HEX_C_1"/>
    <property type="match status" value="1"/>
</dbReference>
<sequence>MANSCTTIVNIYHFIRMSHQEPSTFLQADFDTIVRQIRLLKQYGLPSTYALKYDALMNPCYQQLLRSETDANDEIAAWWEITEPLCRRAGVRFPGAQSDLFDERVDSAYSVGYDPDERCALVDAYMQDFAAVFGYYPKTIGSWVLDPVTIAYAQEKYGVIGAAICRDQLGTDGFTLWGGVPNGIYFPSRANEYLPAQTRDGQLPVAMFRLLAPDPVFSFEQDARPGLSGVYTLEPCCTNGRDPERIRWYFACLTDTDRCGVGYAQVGQENNFLWENIRPGFEPQLRQLLALSRAGKLRIETMAESAAWFSRKYARTPPLSWPAVTDWQGGSAGQKGDAQPGALWYAGAYYRIGFLAEAGRLRIRDWFLYDERFPSRYLEKGLLRQRREATAEGRVPPPAASVCEALPLLFAPKWMAEAAAAGAPIERPFVRLLQGGAEPVGKISFSAPDAWSASAVLEVPKGRFELRMQEQMIHIKLLSEEEHTPFALQFDALPVLEAVDGRMVVLCQETFRYHFVVQKGKPVCETAGQLKIWSQQDEICLALGPEPDQKTAETVLTDAYRRDPSPSDGYVPRWVREPADPARAPVPAPVFEPEESLFDFGRPAVVELSCPDEKAQVRYTLDGTEPNGNSPLYQAPLTLRSDARLRAKAFLPDGRCSEPAWADYRFGWRDIRLTSETLFDTRPVFCQEGIEALLSPRRGSLDYQDGRWLATLQDLVLTCLLPEERFLHTVELGFLSHHRSGIVFPELLELYLGEDEKSLELTDILRLPCQPAEREICRKDLGFHPCRSARCVKVVARRYDRMPGWCCYKGVPDVFTLADSLILN</sequence>
<evidence type="ECO:0000259" key="1">
    <source>
        <dbReference type="Pfam" id="PF13290"/>
    </source>
</evidence>
<name>A0A9D2M8T7_9FIRM</name>